<reference evidence="7 8" key="1">
    <citation type="journal article" date="2014" name="Nature">
        <title>The genomic substrate for adaptive radiation in African cichlid fish.</title>
        <authorList>
            <person name="Brawand D."/>
            <person name="Wagner C.E."/>
            <person name="Li Y.I."/>
            <person name="Malinsky M."/>
            <person name="Keller I."/>
            <person name="Fan S."/>
            <person name="Simakov O."/>
            <person name="Ng A.Y."/>
            <person name="Lim Z.W."/>
            <person name="Bezault E."/>
            <person name="Turner-Maier J."/>
            <person name="Johnson J."/>
            <person name="Alcazar R."/>
            <person name="Noh H.J."/>
            <person name="Russell P."/>
            <person name="Aken B."/>
            <person name="Alfoldi J."/>
            <person name="Amemiya C."/>
            <person name="Azzouzi N."/>
            <person name="Baroiller J.F."/>
            <person name="Barloy-Hubler F."/>
            <person name="Berlin A."/>
            <person name="Bloomquist R."/>
            <person name="Carleton K.L."/>
            <person name="Conte M.A."/>
            <person name="D'Cotta H."/>
            <person name="Eshel O."/>
            <person name="Gaffney L."/>
            <person name="Galibert F."/>
            <person name="Gante H.F."/>
            <person name="Gnerre S."/>
            <person name="Greuter L."/>
            <person name="Guyon R."/>
            <person name="Haddad N.S."/>
            <person name="Haerty W."/>
            <person name="Harris R.M."/>
            <person name="Hofmann H.A."/>
            <person name="Hourlier T."/>
            <person name="Hulata G."/>
            <person name="Jaffe D.B."/>
            <person name="Lara M."/>
            <person name="Lee A.P."/>
            <person name="MacCallum I."/>
            <person name="Mwaiko S."/>
            <person name="Nikaido M."/>
            <person name="Nishihara H."/>
            <person name="Ozouf-Costaz C."/>
            <person name="Penman D.J."/>
            <person name="Przybylski D."/>
            <person name="Rakotomanga M."/>
            <person name="Renn S.C.P."/>
            <person name="Ribeiro F.J."/>
            <person name="Ron M."/>
            <person name="Salzburger W."/>
            <person name="Sanchez-Pulido L."/>
            <person name="Santos M.E."/>
            <person name="Searle S."/>
            <person name="Sharpe T."/>
            <person name="Swofford R."/>
            <person name="Tan F.J."/>
            <person name="Williams L."/>
            <person name="Young S."/>
            <person name="Yin S."/>
            <person name="Okada N."/>
            <person name="Kocher T.D."/>
            <person name="Miska E.A."/>
            <person name="Lander E.S."/>
            <person name="Venkatesh B."/>
            <person name="Fernald R.D."/>
            <person name="Meyer A."/>
            <person name="Ponting C.P."/>
            <person name="Streelman J.T."/>
            <person name="Lindblad-Toh K."/>
            <person name="Seehausen O."/>
            <person name="Di Palma F."/>
        </authorList>
    </citation>
    <scope>NUCLEOTIDE SEQUENCE</scope>
</reference>
<keyword evidence="5" id="KW-1133">Transmembrane helix</keyword>
<organism evidence="7 8">
    <name type="scientific">Maylandia zebra</name>
    <name type="common">zebra mbuna</name>
    <dbReference type="NCBI Taxonomy" id="106582"/>
    <lineage>
        <taxon>Eukaryota</taxon>
        <taxon>Metazoa</taxon>
        <taxon>Chordata</taxon>
        <taxon>Craniata</taxon>
        <taxon>Vertebrata</taxon>
        <taxon>Euteleostomi</taxon>
        <taxon>Actinopterygii</taxon>
        <taxon>Neopterygii</taxon>
        <taxon>Teleostei</taxon>
        <taxon>Neoteleostei</taxon>
        <taxon>Acanthomorphata</taxon>
        <taxon>Ovalentaria</taxon>
        <taxon>Cichlomorphae</taxon>
        <taxon>Cichliformes</taxon>
        <taxon>Cichlidae</taxon>
        <taxon>African cichlids</taxon>
        <taxon>Pseudocrenilabrinae</taxon>
        <taxon>Haplochromini</taxon>
        <taxon>Maylandia</taxon>
        <taxon>Maylandia zebra complex</taxon>
    </lineage>
</organism>
<evidence type="ECO:0000313" key="7">
    <source>
        <dbReference type="Ensembl" id="ENSMZEP00005032525.1"/>
    </source>
</evidence>
<keyword evidence="5" id="KW-0812">Transmembrane</keyword>
<feature type="compositionally biased region" description="Low complexity" evidence="4">
    <location>
        <begin position="133"/>
        <end position="160"/>
    </location>
</feature>
<feature type="region of interest" description="Disordered" evidence="4">
    <location>
        <begin position="125"/>
        <end position="166"/>
    </location>
</feature>
<dbReference type="GO" id="GO:0030246">
    <property type="term" value="F:carbohydrate binding"/>
    <property type="evidence" value="ECO:0007669"/>
    <property type="project" value="UniProtKB-UniRule"/>
</dbReference>
<dbReference type="InterPro" id="IPR013320">
    <property type="entry name" value="ConA-like_dom_sf"/>
</dbReference>
<sequence length="289" mass="33373">LNILSMINADSINFIFSFFLFIGRFFINLICGEYESSDIALHFNPRFDGWDKVVFNTCQNGSWGLEEKIHRMPFRKGEHFEMVIIRFKVFVNGQHLFDFSHRWQSFNEIDMLDIEGDVPIPTLLPPSLPPLPDTMTPPSSNPSLSSKTSPPLPSSQTSPSVTVDQVRRQLRKLRPRKAAGPDKVCPRMIKFLVSRSRDVAFHIHPRFREGIVVRNSMIGGNWGQEEREMSMNPFMEGQYFDVSNISHAVVISNNFVCHTCLTFSHRWQSFNEIDMLEIEGDVQISYIHF</sequence>
<feature type="domain" description="Galectin" evidence="6">
    <location>
        <begin position="1"/>
        <end position="127"/>
    </location>
</feature>
<evidence type="ECO:0000259" key="6">
    <source>
        <dbReference type="PROSITE" id="PS51304"/>
    </source>
</evidence>
<dbReference type="SMART" id="SM00908">
    <property type="entry name" value="Gal-bind_lectin"/>
    <property type="match status" value="2"/>
</dbReference>
<name>A0A3P9DCW3_9CICH</name>
<dbReference type="InterPro" id="IPR001079">
    <property type="entry name" value="Galectin_CRD"/>
</dbReference>
<reference evidence="7" key="3">
    <citation type="submission" date="2025-09" db="UniProtKB">
        <authorList>
            <consortium name="Ensembl"/>
        </authorList>
    </citation>
    <scope>IDENTIFICATION</scope>
</reference>
<keyword evidence="2" id="KW-0677">Repeat</keyword>
<dbReference type="Gene3D" id="2.60.120.200">
    <property type="match status" value="2"/>
</dbReference>
<dbReference type="SUPFAM" id="SSF49899">
    <property type="entry name" value="Concanavalin A-like lectins/glucanases"/>
    <property type="match status" value="2"/>
</dbReference>
<keyword evidence="5" id="KW-0472">Membrane</keyword>
<protein>
    <recommendedName>
        <fullName evidence="3">Galectin</fullName>
    </recommendedName>
</protein>
<evidence type="ECO:0000256" key="5">
    <source>
        <dbReference type="SAM" id="Phobius"/>
    </source>
</evidence>
<evidence type="ECO:0000256" key="1">
    <source>
        <dbReference type="ARBA" id="ARBA00022734"/>
    </source>
</evidence>
<proteinExistence type="predicted"/>
<dbReference type="SMART" id="SM00276">
    <property type="entry name" value="GLECT"/>
    <property type="match status" value="2"/>
</dbReference>
<dbReference type="GeneTree" id="ENSGT00940000160378"/>
<evidence type="ECO:0000256" key="4">
    <source>
        <dbReference type="SAM" id="MobiDB-lite"/>
    </source>
</evidence>
<evidence type="ECO:0000256" key="2">
    <source>
        <dbReference type="ARBA" id="ARBA00022737"/>
    </source>
</evidence>
<dbReference type="PANTHER" id="PTHR11346">
    <property type="entry name" value="GALECTIN"/>
    <property type="match status" value="1"/>
</dbReference>
<dbReference type="Ensembl" id="ENSMZET00005033579.1">
    <property type="protein sequence ID" value="ENSMZEP00005032525.1"/>
    <property type="gene ID" value="ENSMZEG00005024230.1"/>
</dbReference>
<dbReference type="PANTHER" id="PTHR11346:SF32">
    <property type="entry name" value="GALECTIN-4"/>
    <property type="match status" value="1"/>
</dbReference>
<reference evidence="7" key="2">
    <citation type="submission" date="2025-08" db="UniProtKB">
        <authorList>
            <consortium name="Ensembl"/>
        </authorList>
    </citation>
    <scope>IDENTIFICATION</scope>
</reference>
<dbReference type="Proteomes" id="UP000265160">
    <property type="component" value="LG14"/>
</dbReference>
<feature type="domain" description="Galectin" evidence="6">
    <location>
        <begin position="133"/>
        <end position="289"/>
    </location>
</feature>
<dbReference type="CDD" id="cd00070">
    <property type="entry name" value="GLECT"/>
    <property type="match status" value="2"/>
</dbReference>
<keyword evidence="1 3" id="KW-0430">Lectin</keyword>
<evidence type="ECO:0000313" key="8">
    <source>
        <dbReference type="Proteomes" id="UP000265160"/>
    </source>
</evidence>
<accession>A0A3P9DCW3</accession>
<dbReference type="InterPro" id="IPR044156">
    <property type="entry name" value="Galectin-like"/>
</dbReference>
<evidence type="ECO:0000256" key="3">
    <source>
        <dbReference type="RuleBase" id="RU102079"/>
    </source>
</evidence>
<dbReference type="Pfam" id="PF00337">
    <property type="entry name" value="Gal-bind_lectin"/>
    <property type="match status" value="2"/>
</dbReference>
<feature type="transmembrane region" description="Helical" evidence="5">
    <location>
        <begin position="12"/>
        <end position="30"/>
    </location>
</feature>
<keyword evidence="8" id="KW-1185">Reference proteome</keyword>
<dbReference type="AlphaFoldDB" id="A0A3P9DCW3"/>
<dbReference type="PROSITE" id="PS51304">
    <property type="entry name" value="GALECTIN"/>
    <property type="match status" value="2"/>
</dbReference>